<evidence type="ECO:0000313" key="1">
    <source>
        <dbReference type="EMBL" id="AJI22341.1"/>
    </source>
</evidence>
<dbReference type="Proteomes" id="UP000031829">
    <property type="component" value="Chromosome"/>
</dbReference>
<dbReference type="CDD" id="cd00130">
    <property type="entry name" value="PAS"/>
    <property type="match status" value="1"/>
</dbReference>
<accession>A0A0B6AFP5</accession>
<dbReference type="EMBL" id="CP009920">
    <property type="protein sequence ID" value="AJI22341.1"/>
    <property type="molecule type" value="Genomic_DNA"/>
</dbReference>
<evidence type="ECO:0000313" key="2">
    <source>
        <dbReference type="Proteomes" id="UP000031829"/>
    </source>
</evidence>
<dbReference type="InterPro" id="IPR000014">
    <property type="entry name" value="PAS"/>
</dbReference>
<dbReference type="KEGG" id="bmeg:BG04_70"/>
<reference evidence="1 2" key="1">
    <citation type="journal article" date="2015" name="Genome Announc.">
        <title>Complete genome sequences for 35 biothreat assay-relevant bacillus species.</title>
        <authorList>
            <person name="Johnson S.L."/>
            <person name="Daligault H.E."/>
            <person name="Davenport K.W."/>
            <person name="Jaissle J."/>
            <person name="Frey K.G."/>
            <person name="Ladner J.T."/>
            <person name="Broomall S.M."/>
            <person name="Bishop-Lilly K.A."/>
            <person name="Bruce D.C."/>
            <person name="Gibbons H.S."/>
            <person name="Coyne S.R."/>
            <person name="Lo C.C."/>
            <person name="Meincke L."/>
            <person name="Munk A.C."/>
            <person name="Koroleva G.I."/>
            <person name="Rosenzweig C.N."/>
            <person name="Palacios G.F."/>
            <person name="Redden C.L."/>
            <person name="Minogue T.D."/>
            <person name="Chain P.S."/>
        </authorList>
    </citation>
    <scope>NUCLEOTIDE SEQUENCE [LARGE SCALE GENOMIC DNA]</scope>
    <source>
        <strain evidence="2">ATCC 14581 / DSM 32 / JCM 2506 / NBRC 15308 / NCIMB 9376 / NCTC 10342 / NRRL B-14308 / VKM B-512</strain>
    </source>
</reference>
<organism evidence="1 2">
    <name type="scientific">Priestia megaterium (strain ATCC 14581 / DSM 32 / CCUG 1817 / JCM 2506 / NBRC 15308 / NCIMB 9376 / NCTC 10342 / NRRL B-14308 / VKM B-512 / Ford 19)</name>
    <name type="common">Bacillus megaterium</name>
    <dbReference type="NCBI Taxonomy" id="1348623"/>
    <lineage>
        <taxon>Bacteria</taxon>
        <taxon>Bacillati</taxon>
        <taxon>Bacillota</taxon>
        <taxon>Bacilli</taxon>
        <taxon>Bacillales</taxon>
        <taxon>Bacillaceae</taxon>
        <taxon>Priestia</taxon>
    </lineage>
</organism>
<dbReference type="RefSeq" id="WP_034650655.1">
    <property type="nucleotide sequence ID" value="NZ_CP009920.1"/>
</dbReference>
<protein>
    <submittedName>
        <fullName evidence="1">Uncharacterized protein</fullName>
    </submittedName>
</protein>
<dbReference type="HOGENOM" id="CLU_1841134_0_0_9"/>
<dbReference type="GeneID" id="93643594"/>
<name>A0A0B6AFP5_PRIM2</name>
<dbReference type="AlphaFoldDB" id="A0A0B6AFP5"/>
<gene>
    <name evidence="1" type="ORF">BG04_70</name>
</gene>
<proteinExistence type="predicted"/>
<sequence length="143" mass="16690">MMESNILKWIPVPYFQLNQEGEILHFSSQAHSYFSSVSSLWSIIHKDDRKQAMWMLSQHSSSNPIIRHLRLRTTDDTFVNFKCTIHWKNGVGHLVCTEKKNVKDPLDVVLSAQSYLENSDKRLKESDKVLNTSADLLFNRLKR</sequence>